<evidence type="ECO:0000313" key="1">
    <source>
        <dbReference type="EMBL" id="SNR68350.1"/>
    </source>
</evidence>
<accession>A0A238YBF2</accession>
<reference evidence="2" key="1">
    <citation type="submission" date="2017-06" db="EMBL/GenBank/DDBJ databases">
        <authorList>
            <person name="Varghese N."/>
            <person name="Submissions S."/>
        </authorList>
    </citation>
    <scope>NUCLEOTIDE SEQUENCE [LARGE SCALE GENOMIC DNA]</scope>
    <source>
        <strain evidence="2">DSM 28041</strain>
    </source>
</reference>
<protein>
    <submittedName>
        <fullName evidence="1">Uncharacterized protein</fullName>
    </submittedName>
</protein>
<dbReference type="Proteomes" id="UP000198310">
    <property type="component" value="Unassembled WGS sequence"/>
</dbReference>
<name>A0A238YBF2_9BACT</name>
<evidence type="ECO:0000313" key="2">
    <source>
        <dbReference type="Proteomes" id="UP000198310"/>
    </source>
</evidence>
<dbReference type="RefSeq" id="WP_089332984.1">
    <property type="nucleotide sequence ID" value="NZ_FZNS01000005.1"/>
</dbReference>
<gene>
    <name evidence="1" type="ORF">SAMN06269173_105102</name>
</gene>
<sequence>MNTVNKSQSKSAIRRVERRNSEETADFKEKILLLLKHAEPDVAYSIKRDLKTMVCMPFYGDIIVKVKSNKSKIDMIKAYVELLINHSEIEFTARLLSELSKQQNQVIRKAAPRKGKKLYRWEHVIPCAFVVKRMIDMIRHNNTTTLDKLLFLYAKAGQRPVTHETDILLRKYNSCMPNGWDWTADNVDPFARHTEFGLSYDEA</sequence>
<proteinExistence type="predicted"/>
<dbReference type="AlphaFoldDB" id="A0A238YBF2"/>
<keyword evidence="2" id="KW-1185">Reference proteome</keyword>
<dbReference type="EMBL" id="FZNS01000005">
    <property type="protein sequence ID" value="SNR68350.1"/>
    <property type="molecule type" value="Genomic_DNA"/>
</dbReference>
<organism evidence="1 2">
    <name type="scientific">Hymenobacter mucosus</name>
    <dbReference type="NCBI Taxonomy" id="1411120"/>
    <lineage>
        <taxon>Bacteria</taxon>
        <taxon>Pseudomonadati</taxon>
        <taxon>Bacteroidota</taxon>
        <taxon>Cytophagia</taxon>
        <taxon>Cytophagales</taxon>
        <taxon>Hymenobacteraceae</taxon>
        <taxon>Hymenobacter</taxon>
    </lineage>
</organism>